<comment type="caution">
    <text evidence="1">The sequence shown here is derived from an EMBL/GenBank/DDBJ whole genome shotgun (WGS) entry which is preliminary data.</text>
</comment>
<dbReference type="Proteomes" id="UP000622533">
    <property type="component" value="Unassembled WGS sequence"/>
</dbReference>
<dbReference type="EMBL" id="JADEXS010000210">
    <property type="protein sequence ID" value="MBE9023923.1"/>
    <property type="molecule type" value="Genomic_DNA"/>
</dbReference>
<proteinExistence type="predicted"/>
<dbReference type="AlphaFoldDB" id="A0A8J7AC01"/>
<evidence type="ECO:0000313" key="2">
    <source>
        <dbReference type="Proteomes" id="UP000622533"/>
    </source>
</evidence>
<keyword evidence="2" id="KW-1185">Reference proteome</keyword>
<reference evidence="1" key="1">
    <citation type="submission" date="2020-10" db="EMBL/GenBank/DDBJ databases">
        <authorList>
            <person name="Castelo-Branco R."/>
            <person name="Eusebio N."/>
            <person name="Adriana R."/>
            <person name="Vieira A."/>
            <person name="Brugerolle De Fraissinette N."/>
            <person name="Rezende De Castro R."/>
            <person name="Schneider M.P."/>
            <person name="Vasconcelos V."/>
            <person name="Leao P.N."/>
        </authorList>
    </citation>
    <scope>NUCLEOTIDE SEQUENCE</scope>
    <source>
        <strain evidence="1">LEGE 12446</strain>
    </source>
</reference>
<dbReference type="RefSeq" id="WP_193917899.1">
    <property type="nucleotide sequence ID" value="NZ_JADEXS020000001.1"/>
</dbReference>
<protein>
    <submittedName>
        <fullName evidence="1">Uncharacterized protein</fullName>
    </submittedName>
</protein>
<name>A0A8J7AC01_DESMC</name>
<gene>
    <name evidence="1" type="ORF">IQ276_16255</name>
</gene>
<evidence type="ECO:0000313" key="1">
    <source>
        <dbReference type="EMBL" id="MBE9023923.1"/>
    </source>
</evidence>
<sequence>MIYFQNLQVSVDDRYSFVGIKKQNSKLIFYLPKGFDISSFNTYESKKTLFFKLYKILRKYKEICIEKGYLQSKHDIKAQDRDGVIKILGSIQNIILPDTNEENIYYSKLNSFDSILNTYDELKIFSLVYRLGINENINYSQLHRFLDKAVYLNNGAIYIDKITSHKRIIHYHSTDIVAMFCYIFVEIKQQLNEKVNSEVAALSERFKYKYIDSSYGLFNEESSSQIVNILKDALELIDKHTAIKDYDYWSFYESIELFLYGDMSKTDEGEVWGIKNFYSVWESMCLTYIVKNIKPEYILHLDTKYLSHHTLAIANSKPKIISLSGVFTMNSKKLIPDAVVYYHQLDNLNGKINNTLNSKENFVLTKDNWDDYGYKTSFTCTTILDNQTLGIAYKGQPTNKHTFIELEKIYPKIDNSLLSINHQLPSNFYSFWSINEDEIITSDKLALMYRLNHIFYIAIKNGVCTRDSFCNFLLNTFQIHIENNVFKTSLFRGYAYNFIRYIKNGLSDDEGDEMVSMFENFIQKISYLCLIDVKYLLSNYLLDQNNIKEIKDRSVRKQFTYEYLLQEFIEKNKHFSDIEIISRFWLPTYKNDCPLVEPASGFLDDYIGLRNLNFTIIADSYVD</sequence>
<organism evidence="1 2">
    <name type="scientific">Desmonostoc muscorum LEGE 12446</name>
    <dbReference type="NCBI Taxonomy" id="1828758"/>
    <lineage>
        <taxon>Bacteria</taxon>
        <taxon>Bacillati</taxon>
        <taxon>Cyanobacteriota</taxon>
        <taxon>Cyanophyceae</taxon>
        <taxon>Nostocales</taxon>
        <taxon>Nostocaceae</taxon>
        <taxon>Desmonostoc</taxon>
    </lineage>
</organism>
<accession>A0A8J7AC01</accession>